<protein>
    <submittedName>
        <fullName evidence="3">Asp23/Gls24 family envelope stress response protein</fullName>
    </submittedName>
</protein>
<feature type="transmembrane region" description="Helical" evidence="2">
    <location>
        <begin position="47"/>
        <end position="69"/>
    </location>
</feature>
<dbReference type="Pfam" id="PF03780">
    <property type="entry name" value="Asp23"/>
    <property type="match status" value="1"/>
</dbReference>
<name>A0ABY8C4Q5_9FIRM</name>
<evidence type="ECO:0000256" key="2">
    <source>
        <dbReference type="SAM" id="Phobius"/>
    </source>
</evidence>
<keyword evidence="2" id="KW-0812">Transmembrane</keyword>
<comment type="similarity">
    <text evidence="1">Belongs to the asp23 family.</text>
</comment>
<evidence type="ECO:0000313" key="4">
    <source>
        <dbReference type="Proteomes" id="UP001220478"/>
    </source>
</evidence>
<dbReference type="EMBL" id="CP118868">
    <property type="protein sequence ID" value="WEG35572.1"/>
    <property type="molecule type" value="Genomic_DNA"/>
</dbReference>
<accession>A0ABY8C4Q5</accession>
<proteinExistence type="inferred from homology"/>
<sequence>MQKSKQIIIMTFSVLVALYSCLALVTVHTGKSFLLTLTGSNLFGQQLTVRIILTLIFLFTLAEAVYLFLYARANGRMSKQLVQNTEIGNINIDVMAIEAIAMNACKSAQAGIKSAKAKAVSDKKGNLSLTLDCTVYAEVDIPTYMLKIQERVKKDIERYTGLSVKTVVVRVNKVEVAGTALDNRA</sequence>
<gene>
    <name evidence="3" type="ORF">PYS61_06560</name>
</gene>
<dbReference type="Proteomes" id="UP001220478">
    <property type="component" value="Chromosome"/>
</dbReference>
<keyword evidence="4" id="KW-1185">Reference proteome</keyword>
<feature type="transmembrane region" description="Helical" evidence="2">
    <location>
        <begin position="7"/>
        <end position="27"/>
    </location>
</feature>
<dbReference type="RefSeq" id="WP_315568092.1">
    <property type="nucleotide sequence ID" value="NZ_CP118866.1"/>
</dbReference>
<reference evidence="3 4" key="1">
    <citation type="submission" date="2023-02" db="EMBL/GenBank/DDBJ databases">
        <title>Novel Oscillospiraceae bacterial genomes.</title>
        <authorList>
            <person name="Srinivasan S."/>
            <person name="Austin M.N."/>
            <person name="Fiedler T.L."/>
            <person name="Strenk S.M."/>
            <person name="Agnew K.J."/>
            <person name="Nagana Gowda G.A."/>
            <person name="Raftery D."/>
            <person name="Beamer M.A."/>
            <person name="Achilles S.L."/>
            <person name="Wiesenfeld H.C."/>
            <person name="Fredricks D.N."/>
            <person name="Hillier S.L."/>
        </authorList>
    </citation>
    <scope>NUCLEOTIDE SEQUENCE [LARGE SCALE GENOMIC DNA]</scope>
    <source>
        <strain evidence="3 4">CHIC02 1186E3-8</strain>
    </source>
</reference>
<dbReference type="InterPro" id="IPR005531">
    <property type="entry name" value="Asp23"/>
</dbReference>
<keyword evidence="2" id="KW-1133">Transmembrane helix</keyword>
<organism evidence="3 4">
    <name type="scientific">Amygdalobacter indicium</name>
    <dbReference type="NCBI Taxonomy" id="3029272"/>
    <lineage>
        <taxon>Bacteria</taxon>
        <taxon>Bacillati</taxon>
        <taxon>Bacillota</taxon>
        <taxon>Clostridia</taxon>
        <taxon>Eubacteriales</taxon>
        <taxon>Oscillospiraceae</taxon>
        <taxon>Amygdalobacter</taxon>
    </lineage>
</organism>
<evidence type="ECO:0000256" key="1">
    <source>
        <dbReference type="ARBA" id="ARBA00005721"/>
    </source>
</evidence>
<keyword evidence="2" id="KW-0472">Membrane</keyword>
<dbReference type="PROSITE" id="PS51257">
    <property type="entry name" value="PROKAR_LIPOPROTEIN"/>
    <property type="match status" value="1"/>
</dbReference>
<evidence type="ECO:0000313" key="3">
    <source>
        <dbReference type="EMBL" id="WEG35572.1"/>
    </source>
</evidence>